<sequence>MSFFKTNDGVSLNYHVYGDSNNQAVILIEGYSSSEVTWILQIQSFIKEGFYVVTYDHRLHGKSEKVDFGLSIQRLALDLKELLDYLDIEKPIFIGHSMGSTTILAFEQMFTDGDLLAVISEDQSPTFLKTEGWLGGSGKVLAELSQFMDDFPKTHLTKKPLDPKLKRVLGKGMLPFDFNAGRPLLRNVITQDWRSVLKYETVPHLFLAGSESPVFPPEHAAAALALNKNKKSEAYMFEGCGHIPHLESPEEFDTVVIRFINKLGYRKK</sequence>
<dbReference type="InterPro" id="IPR029058">
    <property type="entry name" value="AB_hydrolase_fold"/>
</dbReference>
<protein>
    <submittedName>
        <fullName evidence="3">Non-heme chloroperoxidase</fullName>
        <ecNumber evidence="3">1.11.1.10</ecNumber>
    </submittedName>
</protein>
<proteinExistence type="predicted"/>
<name>A0A841C636_9LACT</name>
<keyword evidence="3" id="KW-0560">Oxidoreductase</keyword>
<accession>A0A841C636</accession>
<evidence type="ECO:0000259" key="2">
    <source>
        <dbReference type="Pfam" id="PF12697"/>
    </source>
</evidence>
<dbReference type="SUPFAM" id="SSF53474">
    <property type="entry name" value="alpha/beta-Hydrolases"/>
    <property type="match status" value="1"/>
</dbReference>
<dbReference type="EMBL" id="JACHHV010000010">
    <property type="protein sequence ID" value="MBB5887915.1"/>
    <property type="molecule type" value="Genomic_DNA"/>
</dbReference>
<evidence type="ECO:0000313" key="4">
    <source>
        <dbReference type="Proteomes" id="UP000562464"/>
    </source>
</evidence>
<organism evidence="3 4">
    <name type="scientific">Lactovum miscens</name>
    <dbReference type="NCBI Taxonomy" id="190387"/>
    <lineage>
        <taxon>Bacteria</taxon>
        <taxon>Bacillati</taxon>
        <taxon>Bacillota</taxon>
        <taxon>Bacilli</taxon>
        <taxon>Lactobacillales</taxon>
        <taxon>Streptococcaceae</taxon>
        <taxon>Lactovum</taxon>
    </lineage>
</organism>
<dbReference type="EC" id="1.11.1.10" evidence="3"/>
<keyword evidence="1" id="KW-0378">Hydrolase</keyword>
<dbReference type="PANTHER" id="PTHR43798">
    <property type="entry name" value="MONOACYLGLYCEROL LIPASE"/>
    <property type="match status" value="1"/>
</dbReference>
<dbReference type="Gene3D" id="3.40.50.1820">
    <property type="entry name" value="alpha/beta hydrolase"/>
    <property type="match status" value="1"/>
</dbReference>
<gene>
    <name evidence="3" type="ORF">HNQ37_000805</name>
</gene>
<keyword evidence="4" id="KW-1185">Reference proteome</keyword>
<feature type="domain" description="AB hydrolase-1" evidence="2">
    <location>
        <begin position="34"/>
        <end position="252"/>
    </location>
</feature>
<dbReference type="InterPro" id="IPR000073">
    <property type="entry name" value="AB_hydrolase_1"/>
</dbReference>
<dbReference type="PANTHER" id="PTHR43798:SF31">
    <property type="entry name" value="AB HYDROLASE SUPERFAMILY PROTEIN YCLE"/>
    <property type="match status" value="1"/>
</dbReference>
<evidence type="ECO:0000256" key="1">
    <source>
        <dbReference type="ARBA" id="ARBA00022801"/>
    </source>
</evidence>
<dbReference type="AlphaFoldDB" id="A0A841C636"/>
<dbReference type="GO" id="GO:0016020">
    <property type="term" value="C:membrane"/>
    <property type="evidence" value="ECO:0007669"/>
    <property type="project" value="TreeGrafter"/>
</dbReference>
<comment type="caution">
    <text evidence="3">The sequence shown here is derived from an EMBL/GenBank/DDBJ whole genome shotgun (WGS) entry which is preliminary data.</text>
</comment>
<dbReference type="InterPro" id="IPR050266">
    <property type="entry name" value="AB_hydrolase_sf"/>
</dbReference>
<keyword evidence="3" id="KW-0575">Peroxidase</keyword>
<dbReference type="GO" id="GO:0016691">
    <property type="term" value="F:chloride peroxidase activity"/>
    <property type="evidence" value="ECO:0007669"/>
    <property type="project" value="UniProtKB-EC"/>
</dbReference>
<dbReference type="Proteomes" id="UP000562464">
    <property type="component" value="Unassembled WGS sequence"/>
</dbReference>
<dbReference type="GO" id="GO:0016787">
    <property type="term" value="F:hydrolase activity"/>
    <property type="evidence" value="ECO:0007669"/>
    <property type="project" value="UniProtKB-KW"/>
</dbReference>
<reference evidence="3 4" key="1">
    <citation type="submission" date="2020-08" db="EMBL/GenBank/DDBJ databases">
        <title>Genomic Encyclopedia of Type Strains, Phase IV (KMG-IV): sequencing the most valuable type-strain genomes for metagenomic binning, comparative biology and taxonomic classification.</title>
        <authorList>
            <person name="Goeker M."/>
        </authorList>
    </citation>
    <scope>NUCLEOTIDE SEQUENCE [LARGE SCALE GENOMIC DNA]</scope>
    <source>
        <strain evidence="3 4">DSM 14925</strain>
    </source>
</reference>
<dbReference type="RefSeq" id="WP_183539498.1">
    <property type="nucleotide sequence ID" value="NZ_JACHHV010000010.1"/>
</dbReference>
<evidence type="ECO:0000313" key="3">
    <source>
        <dbReference type="EMBL" id="MBB5887915.1"/>
    </source>
</evidence>
<dbReference type="Pfam" id="PF12697">
    <property type="entry name" value="Abhydrolase_6"/>
    <property type="match status" value="1"/>
</dbReference>